<feature type="compositionally biased region" description="Basic and acidic residues" evidence="1">
    <location>
        <begin position="1"/>
        <end position="13"/>
    </location>
</feature>
<dbReference type="InterPro" id="IPR009078">
    <property type="entry name" value="Ferritin-like_SF"/>
</dbReference>
<sequence>MRDALRRAPHADDESSVALVSDRMREHEKTAWMLRPMVS</sequence>
<protein>
    <submittedName>
        <fullName evidence="2">Ferroxidase</fullName>
    </submittedName>
</protein>
<reference evidence="2 3" key="1">
    <citation type="submission" date="2013-03" db="EMBL/GenBank/DDBJ databases">
        <title>Salinisphaera dokdonensis CL-ES53 Genome Sequencing.</title>
        <authorList>
            <person name="Li C."/>
            <person name="Lai Q."/>
            <person name="Shao Z."/>
        </authorList>
    </citation>
    <scope>NUCLEOTIDE SEQUENCE [LARGE SCALE GENOMIC DNA]</scope>
    <source>
        <strain evidence="2 3">CL-ES53</strain>
    </source>
</reference>
<gene>
    <name evidence="2" type="ORF">SADO_14559</name>
</gene>
<keyword evidence="3" id="KW-1185">Reference proteome</keyword>
<name>A0ABV2B4C3_9GAMM</name>
<dbReference type="Gene3D" id="1.20.1260.10">
    <property type="match status" value="1"/>
</dbReference>
<dbReference type="SUPFAM" id="SSF47240">
    <property type="entry name" value="Ferritin-like"/>
    <property type="match status" value="1"/>
</dbReference>
<accession>A0ABV2B4C3</accession>
<comment type="caution">
    <text evidence="2">The sequence shown here is derived from an EMBL/GenBank/DDBJ whole genome shotgun (WGS) entry which is preliminary data.</text>
</comment>
<evidence type="ECO:0000256" key="1">
    <source>
        <dbReference type="SAM" id="MobiDB-lite"/>
    </source>
</evidence>
<feature type="region of interest" description="Disordered" evidence="1">
    <location>
        <begin position="1"/>
        <end position="22"/>
    </location>
</feature>
<proteinExistence type="predicted"/>
<dbReference type="Proteomes" id="UP001460888">
    <property type="component" value="Unassembled WGS sequence"/>
</dbReference>
<dbReference type="EMBL" id="APND01000005">
    <property type="protein sequence ID" value="MES1930480.1"/>
    <property type="molecule type" value="Genomic_DNA"/>
</dbReference>
<evidence type="ECO:0000313" key="3">
    <source>
        <dbReference type="Proteomes" id="UP001460888"/>
    </source>
</evidence>
<organism evidence="2 3">
    <name type="scientific">Salinisphaera dokdonensis CL-ES53</name>
    <dbReference type="NCBI Taxonomy" id="1304272"/>
    <lineage>
        <taxon>Bacteria</taxon>
        <taxon>Pseudomonadati</taxon>
        <taxon>Pseudomonadota</taxon>
        <taxon>Gammaproteobacteria</taxon>
        <taxon>Salinisphaerales</taxon>
        <taxon>Salinisphaeraceae</taxon>
        <taxon>Salinisphaera</taxon>
    </lineage>
</organism>
<evidence type="ECO:0000313" key="2">
    <source>
        <dbReference type="EMBL" id="MES1930480.1"/>
    </source>
</evidence>
<dbReference type="InterPro" id="IPR012347">
    <property type="entry name" value="Ferritin-like"/>
</dbReference>